<dbReference type="Pfam" id="PF02627">
    <property type="entry name" value="CMD"/>
    <property type="match status" value="1"/>
</dbReference>
<dbReference type="AlphaFoldDB" id="A0A2N8TSD9"/>
<proteinExistence type="predicted"/>
<dbReference type="InterPro" id="IPR003779">
    <property type="entry name" value="CMD-like"/>
</dbReference>
<dbReference type="Gene3D" id="1.20.1290.10">
    <property type="entry name" value="AhpD-like"/>
    <property type="match status" value="1"/>
</dbReference>
<comment type="caution">
    <text evidence="2">The sequence shown here is derived from an EMBL/GenBank/DDBJ whole genome shotgun (WGS) entry which is preliminary data.</text>
</comment>
<dbReference type="PANTHER" id="PTHR34846">
    <property type="entry name" value="4-CARBOXYMUCONOLACTONE DECARBOXYLASE FAMILY PROTEIN (AFU_ORTHOLOGUE AFUA_6G11590)"/>
    <property type="match status" value="1"/>
</dbReference>
<dbReference type="SUPFAM" id="SSF69118">
    <property type="entry name" value="AhpD-like"/>
    <property type="match status" value="1"/>
</dbReference>
<dbReference type="PANTHER" id="PTHR34846:SF11">
    <property type="entry name" value="4-CARBOXYMUCONOLACTONE DECARBOXYLASE FAMILY PROTEIN (AFU_ORTHOLOGUE AFUA_6G11590)"/>
    <property type="match status" value="1"/>
</dbReference>
<evidence type="ECO:0000259" key="1">
    <source>
        <dbReference type="Pfam" id="PF02627"/>
    </source>
</evidence>
<dbReference type="EMBL" id="POUC01000066">
    <property type="protein sequence ID" value="PNG21942.1"/>
    <property type="molecule type" value="Genomic_DNA"/>
</dbReference>
<dbReference type="RefSeq" id="WP_102909048.1">
    <property type="nucleotide sequence ID" value="NZ_POUC01000066.1"/>
</dbReference>
<accession>A0A2N8TSD9</accession>
<dbReference type="InterPro" id="IPR029032">
    <property type="entry name" value="AhpD-like"/>
</dbReference>
<sequence>MARVPYLRREDADESLKPLYDRLETERKVPTANIFLALTHAPTQLDAFLTYANSLRAADLSPRLRELAILTVGHATRSAYEVAHHQSHGLKAGLTGEQLAAVADFEHSGLFDETEKAVMRLARESTLQVDVSEETWQAAAAHLTSRQMVELSLSVAWYNSGVRIMGLLDIDLEDNYPDPFAHSPV</sequence>
<organism evidence="2 3">
    <name type="scientific">Streptomyces cahuitamycinicus</name>
    <dbReference type="NCBI Taxonomy" id="2070367"/>
    <lineage>
        <taxon>Bacteria</taxon>
        <taxon>Bacillati</taxon>
        <taxon>Actinomycetota</taxon>
        <taxon>Actinomycetes</taxon>
        <taxon>Kitasatosporales</taxon>
        <taxon>Streptomycetaceae</taxon>
        <taxon>Streptomyces</taxon>
    </lineage>
</organism>
<protein>
    <submittedName>
        <fullName evidence="2">Carboxymuconolactone decarboxylase family protein</fullName>
    </submittedName>
</protein>
<evidence type="ECO:0000313" key="3">
    <source>
        <dbReference type="Proteomes" id="UP000235943"/>
    </source>
</evidence>
<dbReference type="OrthoDB" id="4617682at2"/>
<dbReference type="GO" id="GO:0051920">
    <property type="term" value="F:peroxiredoxin activity"/>
    <property type="evidence" value="ECO:0007669"/>
    <property type="project" value="InterPro"/>
</dbReference>
<dbReference type="Proteomes" id="UP000235943">
    <property type="component" value="Unassembled WGS sequence"/>
</dbReference>
<name>A0A2N8TSD9_9ACTN</name>
<feature type="domain" description="Carboxymuconolactone decarboxylase-like" evidence="1">
    <location>
        <begin position="45"/>
        <end position="124"/>
    </location>
</feature>
<reference evidence="2 3" key="1">
    <citation type="submission" date="2018-01" db="EMBL/GenBank/DDBJ databases">
        <title>Draft genome sequence of Streptomyces sp. 13K301.</title>
        <authorList>
            <person name="Sahin N."/>
            <person name="Saygin H."/>
            <person name="Ay H."/>
        </authorList>
    </citation>
    <scope>NUCLEOTIDE SEQUENCE [LARGE SCALE GENOMIC DNA]</scope>
    <source>
        <strain evidence="2 3">13K301</strain>
    </source>
</reference>
<evidence type="ECO:0000313" key="2">
    <source>
        <dbReference type="EMBL" id="PNG21942.1"/>
    </source>
</evidence>
<gene>
    <name evidence="2" type="ORF">C1J00_12095</name>
</gene>
<keyword evidence="3" id="KW-1185">Reference proteome</keyword>